<evidence type="ECO:0000313" key="7">
    <source>
        <dbReference type="EnsemblMetazoa" id="CapteP62711"/>
    </source>
</evidence>
<feature type="coiled-coil region" evidence="4">
    <location>
        <begin position="340"/>
        <end position="374"/>
    </location>
</feature>
<dbReference type="OrthoDB" id="425925at2759"/>
<evidence type="ECO:0000313" key="8">
    <source>
        <dbReference type="Proteomes" id="UP000014760"/>
    </source>
</evidence>
<keyword evidence="8" id="KW-1185">Reference proteome</keyword>
<dbReference type="GO" id="GO:0007030">
    <property type="term" value="P:Golgi organization"/>
    <property type="evidence" value="ECO:0007669"/>
    <property type="project" value="TreeGrafter"/>
</dbReference>
<feature type="non-terminal residue" evidence="6">
    <location>
        <position position="1"/>
    </location>
</feature>
<feature type="coiled-coil region" evidence="4">
    <location>
        <begin position="1"/>
        <end position="90"/>
    </location>
</feature>
<organism evidence="6">
    <name type="scientific">Capitella teleta</name>
    <name type="common">Polychaete worm</name>
    <dbReference type="NCBI Taxonomy" id="283909"/>
    <lineage>
        <taxon>Eukaryota</taxon>
        <taxon>Metazoa</taxon>
        <taxon>Spiralia</taxon>
        <taxon>Lophotrochozoa</taxon>
        <taxon>Annelida</taxon>
        <taxon>Polychaeta</taxon>
        <taxon>Sedentaria</taxon>
        <taxon>Scolecida</taxon>
        <taxon>Capitellidae</taxon>
        <taxon>Capitella</taxon>
    </lineage>
</organism>
<dbReference type="EnsemblMetazoa" id="CapteT62711">
    <property type="protein sequence ID" value="CapteP62711"/>
    <property type="gene ID" value="CapteG62711"/>
</dbReference>
<evidence type="ECO:0000256" key="5">
    <source>
        <dbReference type="SAM" id="MobiDB-lite"/>
    </source>
</evidence>
<dbReference type="HOGENOM" id="CLU_424294_0_0_1"/>
<feature type="non-terminal residue" evidence="6">
    <location>
        <position position="646"/>
    </location>
</feature>
<sequence>KDELVSELNNKNASLTHLLEEKSAGNHGNQVLLEVHRLENESRSLRMEKEQMMSILNEKTRECSSLKSEVRRLMNVVSQEKQAITKLQQDNQELRTPKEAPNQDMSKEAIKRLSQIIKDKDLEIESLGQKNQTLLQVLSSQQSSEADGAQVVNLMQERDNLHLAYHNEIQRLNAALHERSELHEKVDREYQALAKSFQDKQQALMKSQNELINYKQRFTDLERKHAATEPDKEEVEVEEEEVVKEEVQWEASTEELQALRSIIKSQEESAVEKDRVLSQREASLRQKEQLIHEQEATLCEKDRSYSDLTLQLHQCREVVAGREAELSALKKQHEHLVFQLQGLKSDAEDVSQERDRLQERSNHLQQELTAHKDAHNHLTITLHDKEFEAQALREKTATLTATLLQRRGEQDDRENTEAQQRLMQEREAAQQRAQGLQQEKDQVMLALQQQQMDAQELRQEMQRMHSREAKLANECERLRGHLLQIEEGYTAEALQAEHREKELRNKLAAAQEQLLSSSSAVKASNMETNKHMEAMQQQLHVLATQRDQACMQLATAQETAKQYAASLSNLQNVLEQFQMGPCPVLCVILCFTLELQSERREAQKLREELATAEAELEETTDALEAAHRLSEQLDRKEELIIALREE</sequence>
<dbReference type="OMA" id="RYWEELM"/>
<dbReference type="Proteomes" id="UP000014760">
    <property type="component" value="Unassembled WGS sequence"/>
</dbReference>
<gene>
    <name evidence="6" type="ORF">CAPTEDRAFT_62711</name>
</gene>
<accession>R7UVG9</accession>
<dbReference type="GO" id="GO:0005794">
    <property type="term" value="C:Golgi apparatus"/>
    <property type="evidence" value="ECO:0007669"/>
    <property type="project" value="UniProtKB-SubCell"/>
</dbReference>
<evidence type="ECO:0000256" key="4">
    <source>
        <dbReference type="SAM" id="Coils"/>
    </source>
</evidence>
<keyword evidence="3 4" id="KW-0175">Coiled coil</keyword>
<dbReference type="PANTHER" id="PTHR18921:SF2">
    <property type="entry name" value="THYROID RECEPTOR-INTERACTING PROTEIN 11"/>
    <property type="match status" value="1"/>
</dbReference>
<reference evidence="7" key="3">
    <citation type="submission" date="2015-06" db="UniProtKB">
        <authorList>
            <consortium name="EnsemblMetazoa"/>
        </authorList>
    </citation>
    <scope>IDENTIFICATION</scope>
</reference>
<dbReference type="GO" id="GO:0031267">
    <property type="term" value="F:small GTPase binding"/>
    <property type="evidence" value="ECO:0007669"/>
    <property type="project" value="TreeGrafter"/>
</dbReference>
<dbReference type="EMBL" id="KB297336">
    <property type="protein sequence ID" value="ELU10618.1"/>
    <property type="molecule type" value="Genomic_DNA"/>
</dbReference>
<proteinExistence type="predicted"/>
<keyword evidence="2" id="KW-0333">Golgi apparatus</keyword>
<dbReference type="AlphaFoldDB" id="R7UVG9"/>
<feature type="coiled-coil region" evidence="4">
    <location>
        <begin position="197"/>
        <end position="224"/>
    </location>
</feature>
<name>R7UVG9_CAPTE</name>
<evidence type="ECO:0000256" key="1">
    <source>
        <dbReference type="ARBA" id="ARBA00004555"/>
    </source>
</evidence>
<protein>
    <submittedName>
        <fullName evidence="6 7">Uncharacterized protein</fullName>
    </submittedName>
</protein>
<reference evidence="8" key="1">
    <citation type="submission" date="2012-12" db="EMBL/GenBank/DDBJ databases">
        <authorList>
            <person name="Hellsten U."/>
            <person name="Grimwood J."/>
            <person name="Chapman J.A."/>
            <person name="Shapiro H."/>
            <person name="Aerts A."/>
            <person name="Otillar R.P."/>
            <person name="Terry A.Y."/>
            <person name="Boore J.L."/>
            <person name="Simakov O."/>
            <person name="Marletaz F."/>
            <person name="Cho S.-J."/>
            <person name="Edsinger-Gonzales E."/>
            <person name="Havlak P."/>
            <person name="Kuo D.-H."/>
            <person name="Larsson T."/>
            <person name="Lv J."/>
            <person name="Arendt D."/>
            <person name="Savage R."/>
            <person name="Osoegawa K."/>
            <person name="de Jong P."/>
            <person name="Lindberg D.R."/>
            <person name="Seaver E.C."/>
            <person name="Weisblat D.A."/>
            <person name="Putnam N.H."/>
            <person name="Grigoriev I.V."/>
            <person name="Rokhsar D.S."/>
        </authorList>
    </citation>
    <scope>NUCLEOTIDE SEQUENCE</scope>
    <source>
        <strain evidence="8">I ESC-2004</strain>
    </source>
</reference>
<reference evidence="6 8" key="2">
    <citation type="journal article" date="2013" name="Nature">
        <title>Insights into bilaterian evolution from three spiralian genomes.</title>
        <authorList>
            <person name="Simakov O."/>
            <person name="Marletaz F."/>
            <person name="Cho S.J."/>
            <person name="Edsinger-Gonzales E."/>
            <person name="Havlak P."/>
            <person name="Hellsten U."/>
            <person name="Kuo D.H."/>
            <person name="Larsson T."/>
            <person name="Lv J."/>
            <person name="Arendt D."/>
            <person name="Savage R."/>
            <person name="Osoegawa K."/>
            <person name="de Jong P."/>
            <person name="Grimwood J."/>
            <person name="Chapman J.A."/>
            <person name="Shapiro H."/>
            <person name="Aerts A."/>
            <person name="Otillar R.P."/>
            <person name="Terry A.Y."/>
            <person name="Boore J.L."/>
            <person name="Grigoriev I.V."/>
            <person name="Lindberg D.R."/>
            <person name="Seaver E.C."/>
            <person name="Weisblat D.A."/>
            <person name="Putnam N.H."/>
            <person name="Rokhsar D.S."/>
        </authorList>
    </citation>
    <scope>NUCLEOTIDE SEQUENCE</scope>
    <source>
        <strain evidence="6 8">I ESC-2004</strain>
    </source>
</reference>
<feature type="compositionally biased region" description="Basic and acidic residues" evidence="5">
    <location>
        <begin position="406"/>
        <end position="416"/>
    </location>
</feature>
<dbReference type="STRING" id="283909.R7UVG9"/>
<dbReference type="PANTHER" id="PTHR18921">
    <property type="entry name" value="MYOSIN HEAVY CHAIN - RELATED"/>
    <property type="match status" value="1"/>
</dbReference>
<feature type="region of interest" description="Disordered" evidence="5">
    <location>
        <begin position="405"/>
        <end position="427"/>
    </location>
</feature>
<dbReference type="GO" id="GO:0006888">
    <property type="term" value="P:endoplasmic reticulum to Golgi vesicle-mediated transport"/>
    <property type="evidence" value="ECO:0007669"/>
    <property type="project" value="TreeGrafter"/>
</dbReference>
<evidence type="ECO:0000256" key="3">
    <source>
        <dbReference type="ARBA" id="ARBA00023054"/>
    </source>
</evidence>
<feature type="coiled-coil region" evidence="4">
    <location>
        <begin position="553"/>
        <end position="646"/>
    </location>
</feature>
<evidence type="ECO:0000256" key="2">
    <source>
        <dbReference type="ARBA" id="ARBA00023034"/>
    </source>
</evidence>
<comment type="subcellular location">
    <subcellularLocation>
        <location evidence="1">Golgi apparatus</location>
    </subcellularLocation>
</comment>
<evidence type="ECO:0000313" key="6">
    <source>
        <dbReference type="EMBL" id="ELU10618.1"/>
    </source>
</evidence>
<dbReference type="EMBL" id="AMQN01005991">
    <property type="status" value="NOT_ANNOTATED_CDS"/>
    <property type="molecule type" value="Genomic_DNA"/>
</dbReference>